<dbReference type="GO" id="GO:0003796">
    <property type="term" value="F:lysozyme activity"/>
    <property type="evidence" value="ECO:0007669"/>
    <property type="project" value="UniProtKB-EC"/>
</dbReference>
<dbReference type="InterPro" id="IPR008270">
    <property type="entry name" value="Glyco_hydro_25_AS"/>
</dbReference>
<dbReference type="PANTHER" id="PTHR34135:SF2">
    <property type="entry name" value="LYSOZYME"/>
    <property type="match status" value="1"/>
</dbReference>
<accession>A0A9D1IP87</accession>
<dbReference type="GO" id="GO:0016052">
    <property type="term" value="P:carbohydrate catabolic process"/>
    <property type="evidence" value="ECO:0007669"/>
    <property type="project" value="TreeGrafter"/>
</dbReference>
<dbReference type="InterPro" id="IPR002053">
    <property type="entry name" value="Glyco_hydro_25"/>
</dbReference>
<keyword evidence="3 4" id="KW-0326">Glycosidase</keyword>
<dbReference type="InterPro" id="IPR017853">
    <property type="entry name" value="GH"/>
</dbReference>
<sequence>MALRRKHKIAIALLSLTVVLLAGGISFMLKRHVSHIQTADTTAYPINGIDISAHNGNVDLKKAKASGVGFVIIKASEGESFRDSLFERNYRQAAEAGLEIGAYHFFRFDVDGISQARNFLNAVAGKQFSLPLTIDVENHTNPYTPFPETVTRELRNMVDALAARKYPVMIYTNKKGFDNLIRDQFKDCHLWICTFSQPDDSLAWTLWQHSHRGHVDGIEGRVDLDIFNGDSAQWAKWTEQTKAQFKESTALFSQ</sequence>
<evidence type="ECO:0000313" key="6">
    <source>
        <dbReference type="Proteomes" id="UP000824076"/>
    </source>
</evidence>
<dbReference type="SUPFAM" id="SSF51445">
    <property type="entry name" value="(Trans)glycosidases"/>
    <property type="match status" value="1"/>
</dbReference>
<dbReference type="EMBL" id="DVMS01000196">
    <property type="protein sequence ID" value="HIU39389.1"/>
    <property type="molecule type" value="Genomic_DNA"/>
</dbReference>
<evidence type="ECO:0000256" key="2">
    <source>
        <dbReference type="ARBA" id="ARBA00022801"/>
    </source>
</evidence>
<reference evidence="5" key="1">
    <citation type="submission" date="2020-10" db="EMBL/GenBank/DDBJ databases">
        <authorList>
            <person name="Gilroy R."/>
        </authorList>
    </citation>
    <scope>NUCLEOTIDE SEQUENCE</scope>
    <source>
        <strain evidence="5">17073</strain>
    </source>
</reference>
<evidence type="ECO:0000256" key="1">
    <source>
        <dbReference type="ARBA" id="ARBA00010646"/>
    </source>
</evidence>
<dbReference type="GO" id="GO:0009253">
    <property type="term" value="P:peptidoglycan catabolic process"/>
    <property type="evidence" value="ECO:0007669"/>
    <property type="project" value="InterPro"/>
</dbReference>
<name>A0A9D1IP87_9BACT</name>
<dbReference type="PROSITE" id="PS00953">
    <property type="entry name" value="GLYCOSYL_HYDROL_F25_1"/>
    <property type="match status" value="1"/>
</dbReference>
<gene>
    <name evidence="5" type="ORF">IAD18_06975</name>
</gene>
<dbReference type="AlphaFoldDB" id="A0A9D1IP87"/>
<dbReference type="PANTHER" id="PTHR34135">
    <property type="entry name" value="LYSOZYME"/>
    <property type="match status" value="1"/>
</dbReference>
<dbReference type="Pfam" id="PF01183">
    <property type="entry name" value="Glyco_hydro_25"/>
    <property type="match status" value="1"/>
</dbReference>
<comment type="similarity">
    <text evidence="1 4">Belongs to the glycosyl hydrolase 25 family.</text>
</comment>
<dbReference type="InterPro" id="IPR018077">
    <property type="entry name" value="Glyco_hydro_fam25_subgr"/>
</dbReference>
<comment type="catalytic activity">
    <reaction evidence="4">
        <text>Hydrolysis of (1-&gt;4)-beta-linkages between N-acetylmuramic acid and N-acetyl-D-glucosamine residues in a peptidoglycan and between N-acetyl-D-glucosamine residues in chitodextrins.</text>
        <dbReference type="EC" id="3.2.1.17"/>
    </reaction>
</comment>
<organism evidence="5 6">
    <name type="scientific">Candidatus Limisoma intestinavium</name>
    <dbReference type="NCBI Taxonomy" id="2840856"/>
    <lineage>
        <taxon>Bacteria</taxon>
        <taxon>Pseudomonadati</taxon>
        <taxon>Bacteroidota</taxon>
        <taxon>Bacteroidia</taxon>
        <taxon>Bacteroidales</taxon>
        <taxon>Candidatus Limisoma</taxon>
    </lineage>
</organism>
<dbReference type="SMART" id="SM00641">
    <property type="entry name" value="Glyco_25"/>
    <property type="match status" value="1"/>
</dbReference>
<protein>
    <recommendedName>
        <fullName evidence="4">Lysozyme</fullName>
        <ecNumber evidence="4">3.2.1.17</ecNumber>
    </recommendedName>
</protein>
<evidence type="ECO:0000256" key="4">
    <source>
        <dbReference type="RuleBase" id="RU361176"/>
    </source>
</evidence>
<dbReference type="GO" id="GO:0016998">
    <property type="term" value="P:cell wall macromolecule catabolic process"/>
    <property type="evidence" value="ECO:0007669"/>
    <property type="project" value="InterPro"/>
</dbReference>
<dbReference type="Gene3D" id="3.20.20.80">
    <property type="entry name" value="Glycosidases"/>
    <property type="match status" value="1"/>
</dbReference>
<dbReference type="PROSITE" id="PS51904">
    <property type="entry name" value="GLYCOSYL_HYDROL_F25_2"/>
    <property type="match status" value="1"/>
</dbReference>
<evidence type="ECO:0000313" key="5">
    <source>
        <dbReference type="EMBL" id="HIU39389.1"/>
    </source>
</evidence>
<dbReference type="Proteomes" id="UP000824076">
    <property type="component" value="Unassembled WGS sequence"/>
</dbReference>
<reference evidence="5" key="2">
    <citation type="journal article" date="2021" name="PeerJ">
        <title>Extensive microbial diversity within the chicken gut microbiome revealed by metagenomics and culture.</title>
        <authorList>
            <person name="Gilroy R."/>
            <person name="Ravi A."/>
            <person name="Getino M."/>
            <person name="Pursley I."/>
            <person name="Horton D.L."/>
            <person name="Alikhan N.F."/>
            <person name="Baker D."/>
            <person name="Gharbi K."/>
            <person name="Hall N."/>
            <person name="Watson M."/>
            <person name="Adriaenssens E.M."/>
            <person name="Foster-Nyarko E."/>
            <person name="Jarju S."/>
            <person name="Secka A."/>
            <person name="Antonio M."/>
            <person name="Oren A."/>
            <person name="Chaudhuri R.R."/>
            <person name="La Ragione R."/>
            <person name="Hildebrand F."/>
            <person name="Pallen M.J."/>
        </authorList>
    </citation>
    <scope>NUCLEOTIDE SEQUENCE</scope>
    <source>
        <strain evidence="5">17073</strain>
    </source>
</reference>
<keyword evidence="2 4" id="KW-0378">Hydrolase</keyword>
<proteinExistence type="inferred from homology"/>
<evidence type="ECO:0000256" key="3">
    <source>
        <dbReference type="ARBA" id="ARBA00023295"/>
    </source>
</evidence>
<comment type="caution">
    <text evidence="5">The sequence shown here is derived from an EMBL/GenBank/DDBJ whole genome shotgun (WGS) entry which is preliminary data.</text>
</comment>
<dbReference type="EC" id="3.2.1.17" evidence="4"/>